<feature type="repeat" description="ANK" evidence="1">
    <location>
        <begin position="841"/>
        <end position="873"/>
    </location>
</feature>
<dbReference type="PRINTS" id="PR01415">
    <property type="entry name" value="ANKYRIN"/>
</dbReference>
<feature type="repeat" description="ANK" evidence="1">
    <location>
        <begin position="495"/>
        <end position="527"/>
    </location>
</feature>
<dbReference type="Pfam" id="PF02204">
    <property type="entry name" value="VPS9"/>
    <property type="match status" value="1"/>
</dbReference>
<dbReference type="PROSITE" id="PS50297">
    <property type="entry name" value="ANK_REP_REGION"/>
    <property type="match status" value="6"/>
</dbReference>
<protein>
    <recommendedName>
        <fullName evidence="2">VPS9 domain-containing protein</fullName>
    </recommendedName>
</protein>
<dbReference type="PROSITE" id="PS50088">
    <property type="entry name" value="ANK_REPEAT"/>
    <property type="match status" value="7"/>
</dbReference>
<sequence length="884" mass="99959">MSAYDEDLTENGWYLALSQKHEDLFIRATNERWMICIPRVGSWKGGIEDGDLFSQKSFESHILKQLVVYGDKPEVESNKYLTYNGKEVFITGPTVTCGEGFTNNFNIPILFEETFFNQHDESYVVLCLSQPLEQHLVSVGGNFFSPTDEESSSSEVEKASGPRWESYGSYVWTRAYHGKRLHHFIDECAEKFITSMVQNVIKDSKLKKYIEVPSQQTALYSSLESYILHGTYVVNMRELNDIMSVQDEQLNKITRNLSSVKYDDLEIKEELCTGIPRARRELSMMNRFRTPGEKLECLENTIRFLSPRTSQATQPIVMSSDDLLPILIYLVLKCEITNWLANLMYMKYFYFTKTNKDQHSFYLATLEAAVEHVRNRNIKIDRTKIAGNVPRLFTWSDKLTILLIENVDVAGVDRLLRQAQDMKSLHDHDKCHPLCECNNCTKLSNRKANRGSYVSVSSRDDRGRTALHIAAVTGKHEVVDTLLNHGSDINASDYHGATPLHLAAQEGSQSVIFLLLHHEAAANAVDNNNNTPLHLACYGGHDGSVKAMLFYDPVRAVVKVDAVNDQGDIPLHIASRWGYASIAQALVECGSDISCQNRKKESPLDVAHNSQMKYILQHTELTVTYSNLRPEHTVPVVNKTKHSNINQLTQKINQSNALKPKSSNLIGQFKREKPSLPKQILKLHRAVTDNDVHMVAYMCGWGLDDDRSCDPLCQCYKCQPSQVVLSYMYDIILHANSTSPDGSTPLLISCMRGYVEMTRMLLDHDARVGCKSKDRELSPLHLACQYGYEEIVRLLLDHGAVCDVRNAEGNTPIYMCAANGHASCAEVLLEFGASVNIRNHKYDAPLHEAVKWRNINVATLLMESGAMTYYKNKQGITPLQMAKE</sequence>
<reference evidence="4" key="1">
    <citation type="journal article" date="2002" name="Science">
        <title>The draft genome of Ciona intestinalis: insights into chordate and vertebrate origins.</title>
        <authorList>
            <person name="Dehal P."/>
            <person name="Satou Y."/>
            <person name="Campbell R.K."/>
            <person name="Chapman J."/>
            <person name="Degnan B."/>
            <person name="De Tomaso A."/>
            <person name="Davidson B."/>
            <person name="Di Gregorio A."/>
            <person name="Gelpke M."/>
            <person name="Goodstein D.M."/>
            <person name="Harafuji N."/>
            <person name="Hastings K.E."/>
            <person name="Ho I."/>
            <person name="Hotta K."/>
            <person name="Huang W."/>
            <person name="Kawashima T."/>
            <person name="Lemaire P."/>
            <person name="Martinez D."/>
            <person name="Meinertzhagen I.A."/>
            <person name="Necula S."/>
            <person name="Nonaka M."/>
            <person name="Putnam N."/>
            <person name="Rash S."/>
            <person name="Saiga H."/>
            <person name="Satake M."/>
            <person name="Terry A."/>
            <person name="Yamada L."/>
            <person name="Wang H.G."/>
            <person name="Awazu S."/>
            <person name="Azumi K."/>
            <person name="Boore J."/>
            <person name="Branno M."/>
            <person name="Chin-Bow S."/>
            <person name="DeSantis R."/>
            <person name="Doyle S."/>
            <person name="Francino P."/>
            <person name="Keys D.N."/>
            <person name="Haga S."/>
            <person name="Hayashi H."/>
            <person name="Hino K."/>
            <person name="Imai K.S."/>
            <person name="Inaba K."/>
            <person name="Kano S."/>
            <person name="Kobayashi K."/>
            <person name="Kobayashi M."/>
            <person name="Lee B.I."/>
            <person name="Makabe K.W."/>
            <person name="Manohar C."/>
            <person name="Matassi G."/>
            <person name="Medina M."/>
            <person name="Mochizuki Y."/>
            <person name="Mount S."/>
            <person name="Morishita T."/>
            <person name="Miura S."/>
            <person name="Nakayama A."/>
            <person name="Nishizaka S."/>
            <person name="Nomoto H."/>
            <person name="Ohta F."/>
            <person name="Oishi K."/>
            <person name="Rigoutsos I."/>
            <person name="Sano M."/>
            <person name="Sasaki A."/>
            <person name="Sasakura Y."/>
            <person name="Shoguchi E."/>
            <person name="Shin-i T."/>
            <person name="Spagnuolo A."/>
            <person name="Stainier D."/>
            <person name="Suzuki M.M."/>
            <person name="Tassy O."/>
            <person name="Takatori N."/>
            <person name="Tokuoka M."/>
            <person name="Yagi K."/>
            <person name="Yoshizaki F."/>
            <person name="Wada S."/>
            <person name="Zhang C."/>
            <person name="Hyatt P.D."/>
            <person name="Larimer F."/>
            <person name="Detter C."/>
            <person name="Doggett N."/>
            <person name="Glavina T."/>
            <person name="Hawkins T."/>
            <person name="Richardson P."/>
            <person name="Lucas S."/>
            <person name="Kohara Y."/>
            <person name="Levine M."/>
            <person name="Satoh N."/>
            <person name="Rokhsar D.S."/>
        </authorList>
    </citation>
    <scope>NUCLEOTIDE SEQUENCE [LARGE SCALE GENOMIC DNA]</scope>
</reference>
<keyword evidence="4" id="KW-1185">Reference proteome</keyword>
<dbReference type="HOGENOM" id="CLU_010760_0_1_1"/>
<dbReference type="InterPro" id="IPR051248">
    <property type="entry name" value="UPF0507/Ank_repeat_27"/>
</dbReference>
<dbReference type="InParanoid" id="H2Y2U9"/>
<dbReference type="SMART" id="SM00167">
    <property type="entry name" value="VPS9"/>
    <property type="match status" value="1"/>
</dbReference>
<dbReference type="Gene3D" id="1.25.40.20">
    <property type="entry name" value="Ankyrin repeat-containing domain"/>
    <property type="match status" value="3"/>
</dbReference>
<reference evidence="3" key="3">
    <citation type="submission" date="2025-08" db="UniProtKB">
        <authorList>
            <consortium name="Ensembl"/>
        </authorList>
    </citation>
    <scope>IDENTIFICATION</scope>
</reference>
<dbReference type="GO" id="GO:0000149">
    <property type="term" value="F:SNARE binding"/>
    <property type="evidence" value="ECO:0000318"/>
    <property type="project" value="GO_Central"/>
</dbReference>
<keyword evidence="1" id="KW-0040">ANK repeat</keyword>
<dbReference type="InterPro" id="IPR003123">
    <property type="entry name" value="VPS9"/>
</dbReference>
<dbReference type="GO" id="GO:0097422">
    <property type="term" value="C:tubular endosome"/>
    <property type="evidence" value="ECO:0000318"/>
    <property type="project" value="GO_Central"/>
</dbReference>
<evidence type="ECO:0000256" key="1">
    <source>
        <dbReference type="PROSITE-ProRule" id="PRU00023"/>
    </source>
</evidence>
<dbReference type="GO" id="GO:0005770">
    <property type="term" value="C:late endosome"/>
    <property type="evidence" value="ECO:0000318"/>
    <property type="project" value="GO_Central"/>
</dbReference>
<reference evidence="3" key="2">
    <citation type="journal article" date="2008" name="Genome Biol.">
        <title>Improved genome assembly and evidence-based global gene model set for the chordate Ciona intestinalis: new insight into intron and operon populations.</title>
        <authorList>
            <person name="Satou Y."/>
            <person name="Mineta K."/>
            <person name="Ogasawara M."/>
            <person name="Sasakura Y."/>
            <person name="Shoguchi E."/>
            <person name="Ueno K."/>
            <person name="Yamada L."/>
            <person name="Matsumoto J."/>
            <person name="Wasserscheid J."/>
            <person name="Dewar K."/>
            <person name="Wiley G.B."/>
            <person name="Macmil S.L."/>
            <person name="Roe B.A."/>
            <person name="Zeller R.W."/>
            <person name="Hastings K.E."/>
            <person name="Lemaire P."/>
            <person name="Lindquist E."/>
            <person name="Endo T."/>
            <person name="Hotta K."/>
            <person name="Inaba K."/>
        </authorList>
    </citation>
    <scope>NUCLEOTIDE SEQUENCE [LARGE SCALE GENOMIC DNA]</scope>
    <source>
        <strain evidence="3">wild type</strain>
    </source>
</reference>
<dbReference type="GO" id="GO:0005769">
    <property type="term" value="C:early endosome"/>
    <property type="evidence" value="ECO:0000318"/>
    <property type="project" value="GO_Central"/>
</dbReference>
<dbReference type="Pfam" id="PF00023">
    <property type="entry name" value="Ank"/>
    <property type="match status" value="3"/>
</dbReference>
<dbReference type="GO" id="GO:0045022">
    <property type="term" value="P:early endosome to late endosome transport"/>
    <property type="evidence" value="ECO:0000318"/>
    <property type="project" value="GO_Central"/>
</dbReference>
<dbReference type="Pfam" id="PF12796">
    <property type="entry name" value="Ank_2"/>
    <property type="match status" value="2"/>
</dbReference>
<dbReference type="GO" id="GO:0005085">
    <property type="term" value="F:guanyl-nucleotide exchange factor activity"/>
    <property type="evidence" value="ECO:0000318"/>
    <property type="project" value="GO_Central"/>
</dbReference>
<accession>H2Y2U9</accession>
<proteinExistence type="predicted"/>
<dbReference type="GeneTree" id="ENSGT00940000157021"/>
<dbReference type="AlphaFoldDB" id="H2Y2U9"/>
<dbReference type="SUPFAM" id="SSF48403">
    <property type="entry name" value="Ankyrin repeat"/>
    <property type="match status" value="2"/>
</dbReference>
<dbReference type="SUPFAM" id="SSF109993">
    <property type="entry name" value="VPS9 domain"/>
    <property type="match status" value="1"/>
</dbReference>
<dbReference type="EMBL" id="EAAA01000692">
    <property type="status" value="NOT_ANNOTATED_CDS"/>
    <property type="molecule type" value="Genomic_DNA"/>
</dbReference>
<dbReference type="GO" id="GO:0048812">
    <property type="term" value="P:neuron projection morphogenesis"/>
    <property type="evidence" value="ECO:0000318"/>
    <property type="project" value="GO_Central"/>
</dbReference>
<evidence type="ECO:0000313" key="3">
    <source>
        <dbReference type="Ensembl" id="ENSCINP00000036234.1"/>
    </source>
</evidence>
<feature type="repeat" description="ANK" evidence="1">
    <location>
        <begin position="808"/>
        <end position="840"/>
    </location>
</feature>
<dbReference type="PROSITE" id="PS51205">
    <property type="entry name" value="VPS9"/>
    <property type="match status" value="1"/>
</dbReference>
<dbReference type="STRING" id="7719.ENSCINP00000036234"/>
<feature type="repeat" description="ANK" evidence="1">
    <location>
        <begin position="775"/>
        <end position="807"/>
    </location>
</feature>
<feature type="repeat" description="ANK" evidence="1">
    <location>
        <begin position="462"/>
        <end position="494"/>
    </location>
</feature>
<feature type="repeat" description="ANK" evidence="1">
    <location>
        <begin position="741"/>
        <end position="773"/>
    </location>
</feature>
<dbReference type="CDD" id="cd22885">
    <property type="entry name" value="ANKRD27_zf1"/>
    <property type="match status" value="1"/>
</dbReference>
<dbReference type="GO" id="GO:0043005">
    <property type="term" value="C:neuron projection"/>
    <property type="evidence" value="ECO:0000318"/>
    <property type="project" value="GO_Central"/>
</dbReference>
<dbReference type="InterPro" id="IPR036770">
    <property type="entry name" value="Ankyrin_rpt-contain_sf"/>
</dbReference>
<dbReference type="Proteomes" id="UP000008144">
    <property type="component" value="Chromosome 11"/>
</dbReference>
<dbReference type="SMART" id="SM00248">
    <property type="entry name" value="ANK"/>
    <property type="match status" value="8"/>
</dbReference>
<organism evidence="3 4">
    <name type="scientific">Ciona intestinalis</name>
    <name type="common">Transparent sea squirt</name>
    <name type="synonym">Ascidia intestinalis</name>
    <dbReference type="NCBI Taxonomy" id="7719"/>
    <lineage>
        <taxon>Eukaryota</taxon>
        <taxon>Metazoa</taxon>
        <taxon>Chordata</taxon>
        <taxon>Tunicata</taxon>
        <taxon>Ascidiacea</taxon>
        <taxon>Phlebobranchia</taxon>
        <taxon>Cionidae</taxon>
        <taxon>Ciona</taxon>
    </lineage>
</organism>
<dbReference type="OMA" id="WIVCVPR"/>
<reference evidence="3" key="4">
    <citation type="submission" date="2025-09" db="UniProtKB">
        <authorList>
            <consortium name="Ensembl"/>
        </authorList>
    </citation>
    <scope>IDENTIFICATION</scope>
</reference>
<dbReference type="GO" id="GO:0030133">
    <property type="term" value="C:transport vesicle"/>
    <property type="evidence" value="ECO:0000318"/>
    <property type="project" value="GO_Central"/>
</dbReference>
<dbReference type="InterPro" id="IPR002110">
    <property type="entry name" value="Ankyrin_rpt"/>
</dbReference>
<dbReference type="Ensembl" id="ENSCINT00000031508.1">
    <property type="protein sequence ID" value="ENSCINP00000036234.1"/>
    <property type="gene ID" value="ENSCING00000021730.1"/>
</dbReference>
<dbReference type="PANTHER" id="PTHR24170">
    <property type="entry name" value="ANKYRIN REPEAT DOMAIN-CONTAINING PROTEIN 27"/>
    <property type="match status" value="1"/>
</dbReference>
<dbReference type="Gene3D" id="1.20.1050.80">
    <property type="entry name" value="VPS9 domain"/>
    <property type="match status" value="1"/>
</dbReference>
<feature type="repeat" description="ANK" evidence="1">
    <location>
        <begin position="566"/>
        <end position="598"/>
    </location>
</feature>
<feature type="domain" description="VPS9" evidence="2">
    <location>
        <begin position="244"/>
        <end position="382"/>
    </location>
</feature>
<evidence type="ECO:0000313" key="4">
    <source>
        <dbReference type="Proteomes" id="UP000008144"/>
    </source>
</evidence>
<dbReference type="PANTHER" id="PTHR24170:SF2">
    <property type="entry name" value="ANKYRIN REPEAT DOMAIN-CONTAINING PROTEIN 27"/>
    <property type="match status" value="1"/>
</dbReference>
<name>H2Y2U9_CIOIN</name>
<evidence type="ECO:0000259" key="2">
    <source>
        <dbReference type="PROSITE" id="PS51205"/>
    </source>
</evidence>
<dbReference type="GO" id="GO:0005886">
    <property type="term" value="C:plasma membrane"/>
    <property type="evidence" value="ECO:0000318"/>
    <property type="project" value="GO_Central"/>
</dbReference>
<dbReference type="FunCoup" id="H2Y2U9">
    <property type="interactions" value="13"/>
</dbReference>
<dbReference type="InterPro" id="IPR037191">
    <property type="entry name" value="VPS9_dom_sf"/>
</dbReference>